<evidence type="ECO:0000256" key="4">
    <source>
        <dbReference type="ARBA" id="ARBA00022840"/>
    </source>
</evidence>
<sequence>MNQGRIAKVTDSRNAEDRDAAIPRNGAARTAKLASIPLGIAGRAVGGWGRRLTGQSAEEVNATLSAKAAEQLFEVLGTLKGGAMKFGQALSVFEAAVPDEMAKPYREALTKLQAAAPPMPTRQTHRVLAEQLGRTWRQRFATFDDEPAASASIGQVHRATWHDGREVAVKVQYPGADDALRSDLRQLQRFSRLFQAFVPGTEVKPLLAELAERMNEELDYQAEAQNQRDFVKAFEGVPGFLIPRVVASAPKVVVTEWATGTPLSKIIAGGDKETRDRAGRLLTEFHYSSPARARLLHSDPHPGNFMLTADGRLCVIDFGGVSRLPEGIPQHLGEMTRLALDGESAKLMRLLRESGFIWADADLRADDVLAYLAPFTEPLAGDTFHFTRRWMQRQAGRVGDTRGRDFRIGRSLNLPPEYLMIHRVTAGSTGILCQLDAEIPARAIVERWQPGFAA</sequence>
<evidence type="ECO:0000313" key="6">
    <source>
        <dbReference type="EMBL" id="AIG79490.1"/>
    </source>
</evidence>
<dbReference type="GO" id="GO:0005524">
    <property type="term" value="F:ATP binding"/>
    <property type="evidence" value="ECO:0007669"/>
    <property type="project" value="UniProtKB-KW"/>
</dbReference>
<evidence type="ECO:0000313" key="7">
    <source>
        <dbReference type="Proteomes" id="UP000028492"/>
    </source>
</evidence>
<dbReference type="eggNOG" id="COG0661">
    <property type="taxonomic scope" value="Bacteria"/>
</dbReference>
<keyword evidence="4" id="KW-0067">ATP-binding</keyword>
<dbReference type="Pfam" id="PF03109">
    <property type="entry name" value="ABC1"/>
    <property type="match status" value="1"/>
</dbReference>
<reference evidence="6 7" key="1">
    <citation type="journal article" date="2014" name="J. Biotechnol.">
        <title>Complete genome sequence of the actinobacterium Amycolatopsis japonica MG417-CF17(T) (=DSM 44213T) producing (S,S)-N,N'-ethylenediaminedisuccinic acid.</title>
        <authorList>
            <person name="Stegmann E."/>
            <person name="Albersmeier A."/>
            <person name="Spohn M."/>
            <person name="Gert H."/>
            <person name="Weber T."/>
            <person name="Wohlleben W."/>
            <person name="Kalinowski J."/>
            <person name="Ruckert C."/>
        </authorList>
    </citation>
    <scope>NUCLEOTIDE SEQUENCE [LARGE SCALE GENOMIC DNA]</scope>
    <source>
        <strain evidence="7">MG417-CF17 (DSM 44213)</strain>
    </source>
</reference>
<keyword evidence="6" id="KW-0418">Kinase</keyword>
<dbReference type="InterPro" id="IPR000719">
    <property type="entry name" value="Prot_kinase_dom"/>
</dbReference>
<organism evidence="6 7">
    <name type="scientific">Amycolatopsis japonica</name>
    <dbReference type="NCBI Taxonomy" id="208439"/>
    <lineage>
        <taxon>Bacteria</taxon>
        <taxon>Bacillati</taxon>
        <taxon>Actinomycetota</taxon>
        <taxon>Actinomycetes</taxon>
        <taxon>Pseudonocardiales</taxon>
        <taxon>Pseudonocardiaceae</taxon>
        <taxon>Amycolatopsis</taxon>
        <taxon>Amycolatopsis japonica group</taxon>
    </lineage>
</organism>
<comment type="similarity">
    <text evidence="1">Belongs to the protein kinase superfamily. ADCK protein kinase family.</text>
</comment>
<dbReference type="InterPro" id="IPR004147">
    <property type="entry name" value="ABC1_dom"/>
</dbReference>
<proteinExistence type="inferred from homology"/>
<keyword evidence="3" id="KW-0547">Nucleotide-binding</keyword>
<dbReference type="PROSITE" id="PS50011">
    <property type="entry name" value="PROTEIN_KINASE_DOM"/>
    <property type="match status" value="1"/>
</dbReference>
<dbReference type="PANTHER" id="PTHR43851:SF3">
    <property type="entry name" value="COENZYME Q8"/>
    <property type="match status" value="1"/>
</dbReference>
<dbReference type="KEGG" id="aja:AJAP_33395"/>
<dbReference type="GO" id="GO:0004672">
    <property type="term" value="F:protein kinase activity"/>
    <property type="evidence" value="ECO:0007669"/>
    <property type="project" value="InterPro"/>
</dbReference>
<dbReference type="STRING" id="208439.AJAP_33395"/>
<dbReference type="EMBL" id="CP008953">
    <property type="protein sequence ID" value="AIG79490.1"/>
    <property type="molecule type" value="Genomic_DNA"/>
</dbReference>
<keyword evidence="2" id="KW-0808">Transferase</keyword>
<accession>A0A075V9F9</accession>
<dbReference type="Proteomes" id="UP000028492">
    <property type="component" value="Chromosome"/>
</dbReference>
<dbReference type="SUPFAM" id="SSF56112">
    <property type="entry name" value="Protein kinase-like (PK-like)"/>
    <property type="match status" value="1"/>
</dbReference>
<keyword evidence="7" id="KW-1185">Reference proteome</keyword>
<evidence type="ECO:0000256" key="2">
    <source>
        <dbReference type="ARBA" id="ARBA00022679"/>
    </source>
</evidence>
<dbReference type="PANTHER" id="PTHR43851">
    <property type="match status" value="1"/>
</dbReference>
<evidence type="ECO:0000256" key="1">
    <source>
        <dbReference type="ARBA" id="ARBA00009670"/>
    </source>
</evidence>
<protein>
    <submittedName>
        <fullName evidence="6">APH/ChoK family kinase</fullName>
    </submittedName>
</protein>
<dbReference type="InterPro" id="IPR034646">
    <property type="entry name" value="ADCK3_dom"/>
</dbReference>
<dbReference type="InterPro" id="IPR051409">
    <property type="entry name" value="Atypical_kinase_ADCK"/>
</dbReference>
<dbReference type="AlphaFoldDB" id="A0A075V9F9"/>
<dbReference type="HOGENOM" id="CLU_006533_9_3_11"/>
<feature type="domain" description="Protein kinase" evidence="5">
    <location>
        <begin position="142"/>
        <end position="454"/>
    </location>
</feature>
<name>A0A075V9F9_9PSEU</name>
<dbReference type="CDD" id="cd13970">
    <property type="entry name" value="ABC1_ADCK3"/>
    <property type="match status" value="1"/>
</dbReference>
<evidence type="ECO:0000256" key="3">
    <source>
        <dbReference type="ARBA" id="ARBA00022741"/>
    </source>
</evidence>
<dbReference type="InterPro" id="IPR011009">
    <property type="entry name" value="Kinase-like_dom_sf"/>
</dbReference>
<evidence type="ECO:0000259" key="5">
    <source>
        <dbReference type="PROSITE" id="PS50011"/>
    </source>
</evidence>
<dbReference type="Gene3D" id="1.10.510.10">
    <property type="entry name" value="Transferase(Phosphotransferase) domain 1"/>
    <property type="match status" value="1"/>
</dbReference>
<gene>
    <name evidence="6" type="ORF">AJAP_33395</name>
</gene>